<dbReference type="Gene3D" id="3.30.70.100">
    <property type="match status" value="1"/>
</dbReference>
<feature type="domain" description="ABM" evidence="1">
    <location>
        <begin position="2"/>
        <end position="73"/>
    </location>
</feature>
<protein>
    <submittedName>
        <fullName evidence="2">Antibiotic biosynthesis monooxygenase family protein</fullName>
        <ecNumber evidence="2">1.-.-.-</ecNumber>
    </submittedName>
</protein>
<name>A0ABW8ALB0_9ACTN</name>
<dbReference type="Pfam" id="PF03992">
    <property type="entry name" value="ABM"/>
    <property type="match status" value="1"/>
</dbReference>
<dbReference type="RefSeq" id="WP_398278226.1">
    <property type="nucleotide sequence ID" value="NZ_JBITLV010000002.1"/>
</dbReference>
<accession>A0ABW8ALB0</accession>
<dbReference type="SUPFAM" id="SSF54909">
    <property type="entry name" value="Dimeric alpha+beta barrel"/>
    <property type="match status" value="1"/>
</dbReference>
<evidence type="ECO:0000313" key="2">
    <source>
        <dbReference type="EMBL" id="MFI7587155.1"/>
    </source>
</evidence>
<evidence type="ECO:0000313" key="3">
    <source>
        <dbReference type="Proteomes" id="UP001612915"/>
    </source>
</evidence>
<sequence>MLVVTRYRVPADEWVSFHEQARGAVRVLTERPGCRAATVGRNVDEPELWTLTTEWATVGDYRRALSNAQVKQYAVPLMYRAVDEPTAYEALTTWNPADGVQEHVSDLGL</sequence>
<organism evidence="2 3">
    <name type="scientific">Spongisporangium articulatum</name>
    <dbReference type="NCBI Taxonomy" id="3362603"/>
    <lineage>
        <taxon>Bacteria</taxon>
        <taxon>Bacillati</taxon>
        <taxon>Actinomycetota</taxon>
        <taxon>Actinomycetes</taxon>
        <taxon>Kineosporiales</taxon>
        <taxon>Kineosporiaceae</taxon>
        <taxon>Spongisporangium</taxon>
    </lineage>
</organism>
<proteinExistence type="predicted"/>
<dbReference type="EC" id="1.-.-.-" evidence="2"/>
<comment type="caution">
    <text evidence="2">The sequence shown here is derived from an EMBL/GenBank/DDBJ whole genome shotgun (WGS) entry which is preliminary data.</text>
</comment>
<evidence type="ECO:0000259" key="1">
    <source>
        <dbReference type="Pfam" id="PF03992"/>
    </source>
</evidence>
<dbReference type="InterPro" id="IPR011008">
    <property type="entry name" value="Dimeric_a/b-barrel"/>
</dbReference>
<keyword evidence="2" id="KW-0503">Monooxygenase</keyword>
<dbReference type="EMBL" id="JBITLV010000002">
    <property type="protein sequence ID" value="MFI7587155.1"/>
    <property type="molecule type" value="Genomic_DNA"/>
</dbReference>
<gene>
    <name evidence="2" type="ORF">ACIB24_08785</name>
</gene>
<dbReference type="Proteomes" id="UP001612915">
    <property type="component" value="Unassembled WGS sequence"/>
</dbReference>
<reference evidence="2 3" key="1">
    <citation type="submission" date="2024-10" db="EMBL/GenBank/DDBJ databases">
        <title>The Natural Products Discovery Center: Release of the First 8490 Sequenced Strains for Exploring Actinobacteria Biosynthetic Diversity.</title>
        <authorList>
            <person name="Kalkreuter E."/>
            <person name="Kautsar S.A."/>
            <person name="Yang D."/>
            <person name="Bader C.D."/>
            <person name="Teijaro C.N."/>
            <person name="Fluegel L."/>
            <person name="Davis C.M."/>
            <person name="Simpson J.R."/>
            <person name="Lauterbach L."/>
            <person name="Steele A.D."/>
            <person name="Gui C."/>
            <person name="Meng S."/>
            <person name="Li G."/>
            <person name="Viehrig K."/>
            <person name="Ye F."/>
            <person name="Su P."/>
            <person name="Kiefer A.F."/>
            <person name="Nichols A."/>
            <person name="Cepeda A.J."/>
            <person name="Yan W."/>
            <person name="Fan B."/>
            <person name="Jiang Y."/>
            <person name="Adhikari A."/>
            <person name="Zheng C.-J."/>
            <person name="Schuster L."/>
            <person name="Cowan T.M."/>
            <person name="Smanski M.J."/>
            <person name="Chevrette M.G."/>
            <person name="De Carvalho L.P.S."/>
            <person name="Shen B."/>
        </authorList>
    </citation>
    <scope>NUCLEOTIDE SEQUENCE [LARGE SCALE GENOMIC DNA]</scope>
    <source>
        <strain evidence="2 3">NPDC049639</strain>
    </source>
</reference>
<dbReference type="GO" id="GO:0004497">
    <property type="term" value="F:monooxygenase activity"/>
    <property type="evidence" value="ECO:0007669"/>
    <property type="project" value="UniProtKB-KW"/>
</dbReference>
<keyword evidence="3" id="KW-1185">Reference proteome</keyword>
<keyword evidence="2" id="KW-0560">Oxidoreductase</keyword>
<dbReference type="InterPro" id="IPR007138">
    <property type="entry name" value="ABM_dom"/>
</dbReference>